<dbReference type="GO" id="GO:0008270">
    <property type="term" value="F:zinc ion binding"/>
    <property type="evidence" value="ECO:0007669"/>
    <property type="project" value="InterPro"/>
</dbReference>
<dbReference type="SUPFAM" id="SSF50129">
    <property type="entry name" value="GroES-like"/>
    <property type="match status" value="1"/>
</dbReference>
<dbReference type="SMART" id="SM00829">
    <property type="entry name" value="PKS_ER"/>
    <property type="match status" value="1"/>
</dbReference>
<comment type="similarity">
    <text evidence="4">Belongs to the zinc-containing alcohol dehydrogenase family.</text>
</comment>
<protein>
    <submittedName>
        <fullName evidence="6">D-arabinose 1-dehydrogenase-like Zn-dependent alcohol dehydrogenase</fullName>
    </submittedName>
</protein>
<dbReference type="InterPro" id="IPR020843">
    <property type="entry name" value="ER"/>
</dbReference>
<organism evidence="6 7">
    <name type="scientific">Pigmentiphaga litoralis</name>
    <dbReference type="NCBI Taxonomy" id="516702"/>
    <lineage>
        <taxon>Bacteria</taxon>
        <taxon>Pseudomonadati</taxon>
        <taxon>Pseudomonadota</taxon>
        <taxon>Betaproteobacteria</taxon>
        <taxon>Burkholderiales</taxon>
        <taxon>Alcaligenaceae</taxon>
        <taxon>Pigmentiphaga</taxon>
    </lineage>
</organism>
<dbReference type="SUPFAM" id="SSF51735">
    <property type="entry name" value="NAD(P)-binding Rossmann-fold domains"/>
    <property type="match status" value="1"/>
</dbReference>
<dbReference type="InterPro" id="IPR036291">
    <property type="entry name" value="NAD(P)-bd_dom_sf"/>
</dbReference>
<dbReference type="InterPro" id="IPR013149">
    <property type="entry name" value="ADH-like_C"/>
</dbReference>
<gene>
    <name evidence="6" type="ORF">FHW18_001648</name>
</gene>
<dbReference type="AlphaFoldDB" id="A0A7Y9ISR2"/>
<dbReference type="Proteomes" id="UP000542125">
    <property type="component" value="Unassembled WGS sequence"/>
</dbReference>
<keyword evidence="1 4" id="KW-0479">Metal-binding</keyword>
<evidence type="ECO:0000313" key="7">
    <source>
        <dbReference type="Proteomes" id="UP000542125"/>
    </source>
</evidence>
<keyword evidence="7" id="KW-1185">Reference proteome</keyword>
<evidence type="ECO:0000256" key="3">
    <source>
        <dbReference type="ARBA" id="ARBA00023002"/>
    </source>
</evidence>
<evidence type="ECO:0000256" key="4">
    <source>
        <dbReference type="RuleBase" id="RU361277"/>
    </source>
</evidence>
<keyword evidence="3" id="KW-0560">Oxidoreductase</keyword>
<feature type="domain" description="Enoyl reductase (ER)" evidence="5">
    <location>
        <begin position="10"/>
        <end position="338"/>
    </location>
</feature>
<dbReference type="PROSITE" id="PS00059">
    <property type="entry name" value="ADH_ZINC"/>
    <property type="match status" value="1"/>
</dbReference>
<evidence type="ECO:0000313" key="6">
    <source>
        <dbReference type="EMBL" id="NYE82377.1"/>
    </source>
</evidence>
<name>A0A7Y9ISR2_9BURK</name>
<dbReference type="PANTHER" id="PTHR43401:SF5">
    <property type="entry name" value="ALCOHOL DEHYDROGENASE-RELATED"/>
    <property type="match status" value="1"/>
</dbReference>
<dbReference type="InterPro" id="IPR002364">
    <property type="entry name" value="Quin_OxRdtase/zeta-crystal_CS"/>
</dbReference>
<evidence type="ECO:0000256" key="1">
    <source>
        <dbReference type="ARBA" id="ARBA00022723"/>
    </source>
</evidence>
<dbReference type="InterPro" id="IPR013154">
    <property type="entry name" value="ADH-like_N"/>
</dbReference>
<dbReference type="Pfam" id="PF00107">
    <property type="entry name" value="ADH_zinc_N"/>
    <property type="match status" value="1"/>
</dbReference>
<comment type="caution">
    <text evidence="6">The sequence shown here is derived from an EMBL/GenBank/DDBJ whole genome shotgun (WGS) entry which is preliminary data.</text>
</comment>
<evidence type="ECO:0000259" key="5">
    <source>
        <dbReference type="SMART" id="SM00829"/>
    </source>
</evidence>
<dbReference type="InterPro" id="IPR050129">
    <property type="entry name" value="Zn_alcohol_dh"/>
</dbReference>
<dbReference type="PROSITE" id="PS01162">
    <property type="entry name" value="QOR_ZETA_CRYSTAL"/>
    <property type="match status" value="1"/>
</dbReference>
<dbReference type="InterPro" id="IPR011032">
    <property type="entry name" value="GroES-like_sf"/>
</dbReference>
<dbReference type="PANTHER" id="PTHR43401">
    <property type="entry name" value="L-THREONINE 3-DEHYDROGENASE"/>
    <property type="match status" value="1"/>
</dbReference>
<dbReference type="EMBL" id="JACBYR010000001">
    <property type="protein sequence ID" value="NYE82377.1"/>
    <property type="molecule type" value="Genomic_DNA"/>
</dbReference>
<evidence type="ECO:0000256" key="2">
    <source>
        <dbReference type="ARBA" id="ARBA00022833"/>
    </source>
</evidence>
<keyword evidence="2 4" id="KW-0862">Zinc</keyword>
<comment type="cofactor">
    <cofactor evidence="4">
        <name>Zn(2+)</name>
        <dbReference type="ChEBI" id="CHEBI:29105"/>
    </cofactor>
</comment>
<dbReference type="Pfam" id="PF08240">
    <property type="entry name" value="ADH_N"/>
    <property type="match status" value="1"/>
</dbReference>
<accession>A0A7Y9ISR2</accession>
<dbReference type="Gene3D" id="3.90.180.10">
    <property type="entry name" value="Medium-chain alcohol dehydrogenases, catalytic domain"/>
    <property type="match status" value="1"/>
</dbReference>
<reference evidence="6 7" key="1">
    <citation type="submission" date="2020-07" db="EMBL/GenBank/DDBJ databases">
        <title>Genomic Encyclopedia of Type Strains, Phase IV (KMG-V): Genome sequencing to study the core and pangenomes of soil and plant-associated prokaryotes.</title>
        <authorList>
            <person name="Whitman W."/>
        </authorList>
    </citation>
    <scope>NUCLEOTIDE SEQUENCE [LARGE SCALE GENOMIC DNA]</scope>
    <source>
        <strain evidence="6 7">SAS40</strain>
    </source>
</reference>
<sequence>MKAVILSAFGGPDTLQVQEVDTPRPGPGDVLVRVRAAGICHHDILHRAGKLPGAKTGVVLGHETAGEVIEVGADVITHKVGDAVVIYQRQFCGMCRNCLRGRQDMCRALGLPAVDTVGGYAEYVSVPASMAISVPAGLPWQAAALACCPIGTSLRALRTLANVSPGDSVLITGASGGLGIHQIQIVKALGARSIAVTSSPAKAEHLKALGADEVVVAPDLKFGAEVWRLTGKQGVDVAIDNLGMTLPEVLRTMAQGGIVVVLGNLDGKPVDVSPGLLIGRRIRIAGSGSATLEDIRHALAMLANGQIKPIISATVSFDEASHGHALVDAKAVEGRVVMEGWS</sequence>
<dbReference type="GO" id="GO:0016616">
    <property type="term" value="F:oxidoreductase activity, acting on the CH-OH group of donors, NAD or NADP as acceptor"/>
    <property type="evidence" value="ECO:0007669"/>
    <property type="project" value="UniProtKB-ARBA"/>
</dbReference>
<dbReference type="InterPro" id="IPR002328">
    <property type="entry name" value="ADH_Zn_CS"/>
</dbReference>
<dbReference type="RefSeq" id="WP_179585217.1">
    <property type="nucleotide sequence ID" value="NZ_JACBYR010000001.1"/>
</dbReference>
<proteinExistence type="inferred from homology"/>